<dbReference type="SUPFAM" id="SSF51998">
    <property type="entry name" value="PFL-like glycyl radical enzymes"/>
    <property type="match status" value="1"/>
</dbReference>
<dbReference type="RefSeq" id="WP_215630088.1">
    <property type="nucleotide sequence ID" value="NZ_WQPS01000012.1"/>
</dbReference>
<accession>A0AA41K628</accession>
<name>A0AA41K628_9FIRM</name>
<evidence type="ECO:0000313" key="2">
    <source>
        <dbReference type="Proteomes" id="UP000708338"/>
    </source>
</evidence>
<dbReference type="InterPro" id="IPR016905">
    <property type="entry name" value="Glycyl_radical_YjjI-like"/>
</dbReference>
<dbReference type="Gene3D" id="3.20.70.20">
    <property type="match status" value="1"/>
</dbReference>
<reference evidence="1" key="1">
    <citation type="journal article" date="2021" name="Gut Microbes">
        <title>A synthetic consortium of 100 gut commensals modulates the composition and function in a colon model of the microbiome of elderly subjects.</title>
        <authorList>
            <person name="Perez M."/>
            <person name="Ntemiri A."/>
            <person name="Tan H."/>
            <person name="Harris H.M.B."/>
            <person name="Roager H.M."/>
            <person name="Ribiere C."/>
            <person name="O'Toole P.W."/>
        </authorList>
    </citation>
    <scope>NUCLEOTIDE SEQUENCE</scope>
    <source>
        <strain evidence="1">MCC335</strain>
    </source>
</reference>
<dbReference type="Proteomes" id="UP000708338">
    <property type="component" value="Unassembled WGS sequence"/>
</dbReference>
<feature type="non-terminal residue" evidence="1">
    <location>
        <position position="243"/>
    </location>
</feature>
<proteinExistence type="predicted"/>
<gene>
    <name evidence="1" type="ORF">GPL26_10410</name>
</gene>
<dbReference type="EMBL" id="WQPS01000012">
    <property type="protein sequence ID" value="MBT9810054.1"/>
    <property type="molecule type" value="Genomic_DNA"/>
</dbReference>
<comment type="caution">
    <text evidence="1">The sequence shown here is derived from an EMBL/GenBank/DDBJ whole genome shotgun (WGS) entry which is preliminary data.</text>
</comment>
<dbReference type="Pfam" id="PF11230">
    <property type="entry name" value="YjjI-like"/>
    <property type="match status" value="1"/>
</dbReference>
<dbReference type="AlphaFoldDB" id="A0AA41K628"/>
<protein>
    <submittedName>
        <fullName evidence="1">DUF3029 family protein</fullName>
    </submittedName>
</protein>
<sequence>MTQGIEEIIKGILADPKLTYPQRLTALAGAAENTPDPVPLSREAQWFADRDIVFDMGEGNAPYRPRYVLPDYDKFMRQGSRFLMLDPPGDIWDAVSNLLILYRHVPSVIAGPVYIGHIDRLLDPFVKDEEEARHAIRIFLTHVDRTISDSFCHADIGPYDTKAGRIILELSAQMQRPVPNMSLIYNEHTTDEFACKAIETGLVTAKPSFVNDAMYTADWGREYAIVSCYNALPIGGGGGGGGP</sequence>
<organism evidence="1 2">
    <name type="scientific">Enterocloster citroniae</name>
    <dbReference type="NCBI Taxonomy" id="358743"/>
    <lineage>
        <taxon>Bacteria</taxon>
        <taxon>Bacillati</taxon>
        <taxon>Bacillota</taxon>
        <taxon>Clostridia</taxon>
        <taxon>Lachnospirales</taxon>
        <taxon>Lachnospiraceae</taxon>
        <taxon>Enterocloster</taxon>
    </lineage>
</organism>
<evidence type="ECO:0000313" key="1">
    <source>
        <dbReference type="EMBL" id="MBT9810054.1"/>
    </source>
</evidence>